<dbReference type="AlphaFoldDB" id="A0A2P8D5E8"/>
<sequence>MPTIENVNSLPLHRKLAAAVGVVLFVGLFLPWVSVSLAGIDVSSNGWQGIGSAVGILTVGLVAWEVARLLSRAPDFGVDHDLVTAALAALTGFFGLIQFIRSLTQPSPAGPGFGAFVILFCSLALGYAAFLAFRQAGGARAITHSDDDAPEPPNAG</sequence>
<dbReference type="EMBL" id="PYGE01000032">
    <property type="protein sequence ID" value="PSK92419.1"/>
    <property type="molecule type" value="Genomic_DNA"/>
</dbReference>
<feature type="transmembrane region" description="Helical" evidence="1">
    <location>
        <begin position="16"/>
        <end position="40"/>
    </location>
</feature>
<keyword evidence="1" id="KW-0812">Transmembrane</keyword>
<evidence type="ECO:0000313" key="3">
    <source>
        <dbReference type="Proteomes" id="UP000243528"/>
    </source>
</evidence>
<protein>
    <submittedName>
        <fullName evidence="2">Uncharacterized protein</fullName>
    </submittedName>
</protein>
<comment type="caution">
    <text evidence="2">The sequence shown here is derived from an EMBL/GenBank/DDBJ whole genome shotgun (WGS) entry which is preliminary data.</text>
</comment>
<proteinExistence type="predicted"/>
<dbReference type="Proteomes" id="UP000243528">
    <property type="component" value="Unassembled WGS sequence"/>
</dbReference>
<keyword evidence="1" id="KW-0472">Membrane</keyword>
<evidence type="ECO:0000313" key="2">
    <source>
        <dbReference type="EMBL" id="PSK92419.1"/>
    </source>
</evidence>
<feature type="transmembrane region" description="Helical" evidence="1">
    <location>
        <begin position="46"/>
        <end position="70"/>
    </location>
</feature>
<dbReference type="OrthoDB" id="3215573at2"/>
<feature type="transmembrane region" description="Helical" evidence="1">
    <location>
        <begin position="112"/>
        <end position="133"/>
    </location>
</feature>
<gene>
    <name evidence="2" type="ORF">CLV30_13235</name>
</gene>
<organism evidence="2 3">
    <name type="scientific">Haloactinopolyspora alba</name>
    <dbReference type="NCBI Taxonomy" id="648780"/>
    <lineage>
        <taxon>Bacteria</taxon>
        <taxon>Bacillati</taxon>
        <taxon>Actinomycetota</taxon>
        <taxon>Actinomycetes</taxon>
        <taxon>Jiangellales</taxon>
        <taxon>Jiangellaceae</taxon>
        <taxon>Haloactinopolyspora</taxon>
    </lineage>
</organism>
<keyword evidence="1" id="KW-1133">Transmembrane helix</keyword>
<feature type="transmembrane region" description="Helical" evidence="1">
    <location>
        <begin position="82"/>
        <end position="100"/>
    </location>
</feature>
<name>A0A2P8D5E8_9ACTN</name>
<evidence type="ECO:0000256" key="1">
    <source>
        <dbReference type="SAM" id="Phobius"/>
    </source>
</evidence>
<reference evidence="2 3" key="1">
    <citation type="submission" date="2018-03" db="EMBL/GenBank/DDBJ databases">
        <title>Genomic Encyclopedia of Archaeal and Bacterial Type Strains, Phase II (KMG-II): from individual species to whole genera.</title>
        <authorList>
            <person name="Goeker M."/>
        </authorList>
    </citation>
    <scope>NUCLEOTIDE SEQUENCE [LARGE SCALE GENOMIC DNA]</scope>
    <source>
        <strain evidence="2 3">DSM 45211</strain>
    </source>
</reference>
<keyword evidence="3" id="KW-1185">Reference proteome</keyword>
<dbReference type="RefSeq" id="WP_129710972.1">
    <property type="nucleotide sequence ID" value="NZ_ML142906.1"/>
</dbReference>
<accession>A0A2P8D5E8</accession>